<organism evidence="2 3">
    <name type="scientific">Caldalkalibacillus uzonensis</name>
    <dbReference type="NCBI Taxonomy" id="353224"/>
    <lineage>
        <taxon>Bacteria</taxon>
        <taxon>Bacillati</taxon>
        <taxon>Bacillota</taxon>
        <taxon>Bacilli</taxon>
        <taxon>Bacillales</taxon>
        <taxon>Bacillaceae</taxon>
        <taxon>Caldalkalibacillus</taxon>
    </lineage>
</organism>
<dbReference type="EMBL" id="JAUSUQ010000005">
    <property type="protein sequence ID" value="MDQ0338937.1"/>
    <property type="molecule type" value="Genomic_DNA"/>
</dbReference>
<protein>
    <submittedName>
        <fullName evidence="2">Nitrate/nitrite transporter NarK</fullName>
    </submittedName>
</protein>
<reference evidence="2 3" key="1">
    <citation type="submission" date="2023-07" db="EMBL/GenBank/DDBJ databases">
        <title>Genomic Encyclopedia of Type Strains, Phase IV (KMG-IV): sequencing the most valuable type-strain genomes for metagenomic binning, comparative biology and taxonomic classification.</title>
        <authorList>
            <person name="Goeker M."/>
        </authorList>
    </citation>
    <scope>NUCLEOTIDE SEQUENCE [LARGE SCALE GENOMIC DNA]</scope>
    <source>
        <strain evidence="2 3">DSM 17740</strain>
    </source>
</reference>
<gene>
    <name evidence="2" type="ORF">J2S00_001723</name>
</gene>
<keyword evidence="1" id="KW-1133">Transmembrane helix</keyword>
<comment type="caution">
    <text evidence="2">The sequence shown here is derived from an EMBL/GenBank/DDBJ whole genome shotgun (WGS) entry which is preliminary data.</text>
</comment>
<feature type="transmembrane region" description="Helical" evidence="1">
    <location>
        <begin position="37"/>
        <end position="57"/>
    </location>
</feature>
<keyword evidence="1" id="KW-0472">Membrane</keyword>
<dbReference type="RefSeq" id="WP_370875854.1">
    <property type="nucleotide sequence ID" value="NZ_JAUSUQ010000005.1"/>
</dbReference>
<evidence type="ECO:0000313" key="2">
    <source>
        <dbReference type="EMBL" id="MDQ0338937.1"/>
    </source>
</evidence>
<dbReference type="SUPFAM" id="SSF103473">
    <property type="entry name" value="MFS general substrate transporter"/>
    <property type="match status" value="1"/>
</dbReference>
<name>A0ABU0CS10_9BACI</name>
<proteinExistence type="predicted"/>
<evidence type="ECO:0000256" key="1">
    <source>
        <dbReference type="SAM" id="Phobius"/>
    </source>
</evidence>
<dbReference type="InterPro" id="IPR036259">
    <property type="entry name" value="MFS_trans_sf"/>
</dbReference>
<evidence type="ECO:0000313" key="3">
    <source>
        <dbReference type="Proteomes" id="UP001232445"/>
    </source>
</evidence>
<dbReference type="Proteomes" id="UP001232445">
    <property type="component" value="Unassembled WGS sequence"/>
</dbReference>
<sequence>MAKQKNRWLIAASMGLFNGLGRIMWASISDYIGRPNVYTAFFVIQRIFLAVCSLSLWPYPSSSALTFDACASVIPKKPSRATWSWPVKLAEENS</sequence>
<feature type="transmembrane region" description="Helical" evidence="1">
    <location>
        <begin position="7"/>
        <end position="25"/>
    </location>
</feature>
<accession>A0ABU0CS10</accession>
<keyword evidence="1" id="KW-0812">Transmembrane</keyword>
<keyword evidence="3" id="KW-1185">Reference proteome</keyword>